<dbReference type="AlphaFoldDB" id="A0A8T3DPT5"/>
<dbReference type="OrthoDB" id="8869347at2759"/>
<dbReference type="GO" id="GO:0009897">
    <property type="term" value="C:external side of plasma membrane"/>
    <property type="evidence" value="ECO:0007669"/>
    <property type="project" value="TreeGrafter"/>
</dbReference>
<dbReference type="SMART" id="SM00409">
    <property type="entry name" value="IG"/>
    <property type="match status" value="1"/>
</dbReference>
<feature type="domain" description="Ig-like" evidence="2">
    <location>
        <begin position="53"/>
        <end position="123"/>
    </location>
</feature>
<evidence type="ECO:0000313" key="4">
    <source>
        <dbReference type="Proteomes" id="UP000829720"/>
    </source>
</evidence>
<feature type="transmembrane region" description="Helical" evidence="1">
    <location>
        <begin position="162"/>
        <end position="187"/>
    </location>
</feature>
<dbReference type="InterPro" id="IPR013106">
    <property type="entry name" value="Ig_V-set"/>
</dbReference>
<name>A0A8T3DPT5_9TELE</name>
<proteinExistence type="predicted"/>
<dbReference type="PROSITE" id="PS50835">
    <property type="entry name" value="IG_LIKE"/>
    <property type="match status" value="1"/>
</dbReference>
<comment type="caution">
    <text evidence="3">The sequence shown here is derived from an EMBL/GenBank/DDBJ whole genome shotgun (WGS) entry which is preliminary data.</text>
</comment>
<dbReference type="GO" id="GO:0042289">
    <property type="term" value="F:MHC class II protein binding"/>
    <property type="evidence" value="ECO:0007669"/>
    <property type="project" value="TreeGrafter"/>
</dbReference>
<evidence type="ECO:0000259" key="2">
    <source>
        <dbReference type="PROSITE" id="PS50835"/>
    </source>
</evidence>
<dbReference type="Gene3D" id="2.60.40.10">
    <property type="entry name" value="Immunoglobulins"/>
    <property type="match status" value="1"/>
</dbReference>
<evidence type="ECO:0000313" key="3">
    <source>
        <dbReference type="EMBL" id="KAI1897976.1"/>
    </source>
</evidence>
<keyword evidence="1" id="KW-0472">Membrane</keyword>
<keyword evidence="4" id="KW-1185">Reference proteome</keyword>
<gene>
    <name evidence="3" type="ORF">AGOR_G00088830</name>
</gene>
<dbReference type="Proteomes" id="UP000829720">
    <property type="component" value="Unassembled WGS sequence"/>
</dbReference>
<dbReference type="InterPro" id="IPR007110">
    <property type="entry name" value="Ig-like_dom"/>
</dbReference>
<dbReference type="SUPFAM" id="SSF48726">
    <property type="entry name" value="Immunoglobulin"/>
    <property type="match status" value="1"/>
</dbReference>
<dbReference type="InterPro" id="IPR036179">
    <property type="entry name" value="Ig-like_dom_sf"/>
</dbReference>
<feature type="transmembrane region" description="Helical" evidence="1">
    <location>
        <begin position="21"/>
        <end position="42"/>
    </location>
</feature>
<dbReference type="GO" id="GO:0045121">
    <property type="term" value="C:membrane raft"/>
    <property type="evidence" value="ECO:0007669"/>
    <property type="project" value="TreeGrafter"/>
</dbReference>
<dbReference type="GO" id="GO:0042110">
    <property type="term" value="P:T cell activation"/>
    <property type="evidence" value="ECO:0007669"/>
    <property type="project" value="TreeGrafter"/>
</dbReference>
<organism evidence="3 4">
    <name type="scientific">Albula goreensis</name>
    <dbReference type="NCBI Taxonomy" id="1534307"/>
    <lineage>
        <taxon>Eukaryota</taxon>
        <taxon>Metazoa</taxon>
        <taxon>Chordata</taxon>
        <taxon>Craniata</taxon>
        <taxon>Vertebrata</taxon>
        <taxon>Euteleostomi</taxon>
        <taxon>Actinopterygii</taxon>
        <taxon>Neopterygii</taxon>
        <taxon>Teleostei</taxon>
        <taxon>Albuliformes</taxon>
        <taxon>Albulidae</taxon>
        <taxon>Albula</taxon>
    </lineage>
</organism>
<dbReference type="InterPro" id="IPR003599">
    <property type="entry name" value="Ig_sub"/>
</dbReference>
<reference evidence="3" key="1">
    <citation type="submission" date="2021-01" db="EMBL/GenBank/DDBJ databases">
        <authorList>
            <person name="Zahm M."/>
            <person name="Roques C."/>
            <person name="Cabau C."/>
            <person name="Klopp C."/>
            <person name="Donnadieu C."/>
            <person name="Jouanno E."/>
            <person name="Lampietro C."/>
            <person name="Louis A."/>
            <person name="Herpin A."/>
            <person name="Echchiki A."/>
            <person name="Berthelot C."/>
            <person name="Parey E."/>
            <person name="Roest-Crollius H."/>
            <person name="Braasch I."/>
            <person name="Postlethwait J."/>
            <person name="Bobe J."/>
            <person name="Montfort J."/>
            <person name="Bouchez O."/>
            <person name="Begum T."/>
            <person name="Mejri S."/>
            <person name="Adams A."/>
            <person name="Chen W.-J."/>
            <person name="Guiguen Y."/>
        </authorList>
    </citation>
    <scope>NUCLEOTIDE SEQUENCE</scope>
    <source>
        <tissue evidence="3">Blood</tissue>
    </source>
</reference>
<dbReference type="Pfam" id="PF07686">
    <property type="entry name" value="V-set"/>
    <property type="match status" value="1"/>
</dbReference>
<dbReference type="EMBL" id="JAERUA010000007">
    <property type="protein sequence ID" value="KAI1897976.1"/>
    <property type="molecule type" value="Genomic_DNA"/>
</dbReference>
<accession>A0A8T3DPT5</accession>
<keyword evidence="1" id="KW-0812">Transmembrane</keyword>
<protein>
    <recommendedName>
        <fullName evidence="2">Ig-like domain-containing protein</fullName>
    </recommendedName>
</protein>
<sequence length="244" mass="26555">MTKPHMSHRDTQRHRGVLEGMDRNSVVLLHLLLITVQLYTAALDTVSVYHNVGEDAILHCANVVYPNCSSTTWIYDKHGSATELVTHGKVREAQRAERLSVGSNCSLRISAVHPEDAGLYTCQQYLYKGARQHRGAAPVRLSVLNTIPSTSSSTASPPTSTLTAGITAGIVLGCVILCLAVAVVVIYMRRGTGDRPTANQDPGQSADHVTYSEINHSTQTTKLKEKDNDTAEEFTEYATIKTAH</sequence>
<dbReference type="GO" id="GO:0035723">
    <property type="term" value="P:interleukin-15-mediated signaling pathway"/>
    <property type="evidence" value="ECO:0007669"/>
    <property type="project" value="TreeGrafter"/>
</dbReference>
<dbReference type="PANTHER" id="PTHR11422:SF5">
    <property type="entry name" value="DIVERSE IMMUNOGLOBULIN DOMAIN-CONTAINING PROTEIN 1.1 ISOFORM X1-RELATED"/>
    <property type="match status" value="1"/>
</dbReference>
<dbReference type="GO" id="GO:1990782">
    <property type="term" value="F:protein tyrosine kinase binding"/>
    <property type="evidence" value="ECO:0007669"/>
    <property type="project" value="TreeGrafter"/>
</dbReference>
<evidence type="ECO:0000256" key="1">
    <source>
        <dbReference type="SAM" id="Phobius"/>
    </source>
</evidence>
<keyword evidence="1" id="KW-1133">Transmembrane helix</keyword>
<dbReference type="InterPro" id="IPR013783">
    <property type="entry name" value="Ig-like_fold"/>
</dbReference>
<dbReference type="GO" id="GO:0070374">
    <property type="term" value="P:positive regulation of ERK1 and ERK2 cascade"/>
    <property type="evidence" value="ECO:0007669"/>
    <property type="project" value="TreeGrafter"/>
</dbReference>
<dbReference type="PANTHER" id="PTHR11422">
    <property type="entry name" value="T-CELL SURFACE GLYCOPROTEIN CD4"/>
    <property type="match status" value="1"/>
</dbReference>